<dbReference type="GO" id="GO:0003723">
    <property type="term" value="F:RNA binding"/>
    <property type="evidence" value="ECO:0007669"/>
    <property type="project" value="InterPro"/>
</dbReference>
<evidence type="ECO:0000256" key="3">
    <source>
        <dbReference type="ARBA" id="ARBA00022598"/>
    </source>
</evidence>
<geneLocation type="chloroplast" evidence="12"/>
<proteinExistence type="predicted"/>
<dbReference type="SUPFAM" id="SSF46955">
    <property type="entry name" value="Putative DNA-binding domain"/>
    <property type="match status" value="2"/>
</dbReference>
<dbReference type="Pfam" id="PF03147">
    <property type="entry name" value="FDX-ACB"/>
    <property type="match status" value="1"/>
</dbReference>
<feature type="domain" description="FDX-ACB" evidence="10">
    <location>
        <begin position="552"/>
        <end position="645"/>
    </location>
</feature>
<dbReference type="PROSITE" id="PS51447">
    <property type="entry name" value="FDX_ACB"/>
    <property type="match status" value="1"/>
</dbReference>
<dbReference type="InterPro" id="IPR005121">
    <property type="entry name" value="Fdx_antiC-bd"/>
</dbReference>
<dbReference type="Gene3D" id="3.30.56.10">
    <property type="match status" value="2"/>
</dbReference>
<evidence type="ECO:0000259" key="11">
    <source>
        <dbReference type="PROSITE" id="PS51483"/>
    </source>
</evidence>
<dbReference type="GO" id="GO:0000287">
    <property type="term" value="F:magnesium ion binding"/>
    <property type="evidence" value="ECO:0007669"/>
    <property type="project" value="InterPro"/>
</dbReference>
<dbReference type="GO" id="GO:0005524">
    <property type="term" value="F:ATP binding"/>
    <property type="evidence" value="ECO:0007669"/>
    <property type="project" value="UniProtKB-KW"/>
</dbReference>
<keyword evidence="8" id="KW-0648">Protein biosynthesis</keyword>
<keyword evidence="12" id="KW-0934">Plastid</keyword>
<evidence type="ECO:0000256" key="8">
    <source>
        <dbReference type="ARBA" id="ARBA00022917"/>
    </source>
</evidence>
<keyword evidence="3 12" id="KW-0436">Ligase</keyword>
<dbReference type="EMBL" id="MF101467">
    <property type="protein sequence ID" value="ARW69833.1"/>
    <property type="molecule type" value="Genomic_DNA"/>
</dbReference>
<dbReference type="AlphaFoldDB" id="A0A1Z1MUS4"/>
<accession>A0A1Z1MUS4</accession>
<dbReference type="InterPro" id="IPR009061">
    <property type="entry name" value="DNA-bd_dom_put_sf"/>
</dbReference>
<keyword evidence="9" id="KW-0030">Aminoacyl-tRNA synthetase</keyword>
<dbReference type="InterPro" id="IPR045060">
    <property type="entry name" value="Phe-tRNA-ligase_IIc_bsu"/>
</dbReference>
<comment type="cofactor">
    <cofactor evidence="1">
        <name>Mg(2+)</name>
        <dbReference type="ChEBI" id="CHEBI:18420"/>
    </cofactor>
</comment>
<dbReference type="RefSeq" id="YP_009400014.1">
    <property type="nucleotide sequence ID" value="NC_035299.1"/>
</dbReference>
<keyword evidence="6" id="KW-0067">ATP-binding</keyword>
<keyword evidence="5" id="KW-0547">Nucleotide-binding</keyword>
<reference evidence="12" key="1">
    <citation type="journal article" date="2017" name="J. Phycol.">
        <title>Analysis of chloroplast genomes and a supermatrix inform reclassification of the Rhodomelaceae (Rhodophyta).</title>
        <authorList>
            <person name="Diaz-Tapia P."/>
            <person name="Maggs C.A."/>
            <person name="West J.A."/>
            <person name="Verbruggen H."/>
        </authorList>
    </citation>
    <scope>NUCLEOTIDE SEQUENCE</scope>
    <source>
        <strain evidence="12">PD1825</strain>
    </source>
</reference>
<keyword evidence="7" id="KW-0460">Magnesium</keyword>
<evidence type="ECO:0000256" key="1">
    <source>
        <dbReference type="ARBA" id="ARBA00001946"/>
    </source>
</evidence>
<gene>
    <name evidence="12" type="primary">syfB</name>
</gene>
<dbReference type="PANTHER" id="PTHR10947:SF3">
    <property type="entry name" value="LEUCINE-RICH REPEAT-CONTAINING PROTEIN 47"/>
    <property type="match status" value="1"/>
</dbReference>
<dbReference type="SUPFAM" id="SSF54991">
    <property type="entry name" value="Anticodon-binding domain of PheRS"/>
    <property type="match status" value="1"/>
</dbReference>
<evidence type="ECO:0000256" key="4">
    <source>
        <dbReference type="ARBA" id="ARBA00022723"/>
    </source>
</evidence>
<dbReference type="GeneID" id="33362568"/>
<protein>
    <recommendedName>
        <fullName evidence="2">phenylalanine--tRNA ligase</fullName>
        <ecNumber evidence="2">6.1.1.20</ecNumber>
    </recommendedName>
</protein>
<evidence type="ECO:0000313" key="12">
    <source>
        <dbReference type="EMBL" id="ARW69833.1"/>
    </source>
</evidence>
<dbReference type="EC" id="6.1.1.20" evidence="2"/>
<evidence type="ECO:0000259" key="10">
    <source>
        <dbReference type="PROSITE" id="PS51447"/>
    </source>
</evidence>
<dbReference type="InterPro" id="IPR005147">
    <property type="entry name" value="tRNA_synthase_B5-dom"/>
</dbReference>
<dbReference type="GO" id="GO:0006432">
    <property type="term" value="P:phenylalanyl-tRNA aminoacylation"/>
    <property type="evidence" value="ECO:0007669"/>
    <property type="project" value="InterPro"/>
</dbReference>
<evidence type="ECO:0000256" key="7">
    <source>
        <dbReference type="ARBA" id="ARBA00022842"/>
    </source>
</evidence>
<feature type="domain" description="B5" evidence="11">
    <location>
        <begin position="233"/>
        <end position="318"/>
    </location>
</feature>
<dbReference type="SMART" id="SM00874">
    <property type="entry name" value="B5"/>
    <property type="match status" value="1"/>
</dbReference>
<evidence type="ECO:0000256" key="6">
    <source>
        <dbReference type="ARBA" id="ARBA00022840"/>
    </source>
</evidence>
<dbReference type="InterPro" id="IPR045864">
    <property type="entry name" value="aa-tRNA-synth_II/BPL/LPL"/>
</dbReference>
<dbReference type="PANTHER" id="PTHR10947">
    <property type="entry name" value="PHENYLALANYL-TRNA SYNTHETASE BETA CHAIN AND LEUCINE-RICH REPEAT-CONTAINING PROTEIN 47"/>
    <property type="match status" value="1"/>
</dbReference>
<evidence type="ECO:0000256" key="5">
    <source>
        <dbReference type="ARBA" id="ARBA00022741"/>
    </source>
</evidence>
<dbReference type="Gene3D" id="3.30.70.380">
    <property type="entry name" value="Ferrodoxin-fold anticodon-binding domain"/>
    <property type="match status" value="1"/>
</dbReference>
<dbReference type="SUPFAM" id="SSF55681">
    <property type="entry name" value="Class II aaRS and biotin synthetases"/>
    <property type="match status" value="1"/>
</dbReference>
<dbReference type="PROSITE" id="PS51483">
    <property type="entry name" value="B5"/>
    <property type="match status" value="1"/>
</dbReference>
<sequence length="645" mass="77311">MKFSWELVKHFIQITKEDFTNIKNKLILFGIEIESISNIKEDKILDLSITTNRKEINSALSLAREISIISNKVIRIKKIEFNYKKNIKKKIDNCSNYKIEYFRSHKINIENYKKTPKWVKYQLEVRELNTNNVLRNIQKYIELKWGETFQIIYISTQEKNKSFTLQYNKYNTYSRQKALIVFKRLDHIEKRHISNEDSNEFYENYYIDSLSILKTISKETLGKAYENFKKVPNRNQEVILPNEMINKYLGQTNKKGIKFLETEKSLYILKRLKLYPKYSKKKKEFLLNIPNYRKHDLCRPIDIIEEIGKIYEFRNFYGDYRKNIKKGCKSYNFIKIRKIKQSLINLGFNEVVNCSLTRKAEKKEKSIKLYNPINEDQSFLRNNIHKNLIKNYKYNAKYSNNNILTFEIGKVFKDKNKNYLRAEERSLGILLSCNEYKRYSWQEKTNKLDLLDAKGFLEIFLERLNANTALKQIGNDQPKFDTKSLIKNNNIIGIYNKENNEIIGKLGEVKQQYIKDIQSKETKIYIVEMSLKKLIKTIRNKKHLEYRQRLYSDYPVIQRDISIRLNRNIYIKNIIEAIRSIQEECITDIQIFNEYIKINKRTLEKERFIGIRITYRSSKKTLYAQEIEIVEEKINNVISSLNLIS</sequence>
<dbReference type="Pfam" id="PF03484">
    <property type="entry name" value="B5"/>
    <property type="match status" value="1"/>
</dbReference>
<organism evidence="12">
    <name type="scientific">Tolypiocladia glomerulata</name>
    <dbReference type="NCBI Taxonomy" id="860646"/>
    <lineage>
        <taxon>Eukaryota</taxon>
        <taxon>Rhodophyta</taxon>
        <taxon>Florideophyceae</taxon>
        <taxon>Rhodymeniophycidae</taxon>
        <taxon>Ceramiales</taxon>
        <taxon>Rhodomelaceae</taxon>
        <taxon>Polysiphonioideae</taxon>
        <taxon>Tolypiocladia</taxon>
    </lineage>
</organism>
<dbReference type="Pfam" id="PF17759">
    <property type="entry name" value="tRNA_synthFbeta"/>
    <property type="match status" value="1"/>
</dbReference>
<evidence type="ECO:0000256" key="2">
    <source>
        <dbReference type="ARBA" id="ARBA00012814"/>
    </source>
</evidence>
<dbReference type="InterPro" id="IPR036690">
    <property type="entry name" value="Fdx_antiC-bd_sf"/>
</dbReference>
<dbReference type="Gene3D" id="3.30.930.10">
    <property type="entry name" value="Bira Bifunctional Protein, Domain 2"/>
    <property type="match status" value="1"/>
</dbReference>
<dbReference type="InterPro" id="IPR041616">
    <property type="entry name" value="PheRS_beta_core"/>
</dbReference>
<dbReference type="GO" id="GO:0004826">
    <property type="term" value="F:phenylalanine-tRNA ligase activity"/>
    <property type="evidence" value="ECO:0007669"/>
    <property type="project" value="UniProtKB-EC"/>
</dbReference>
<name>A0A1Z1MUS4_9FLOR</name>
<evidence type="ECO:0000256" key="9">
    <source>
        <dbReference type="ARBA" id="ARBA00023146"/>
    </source>
</evidence>
<keyword evidence="12" id="KW-0150">Chloroplast</keyword>
<dbReference type="SMART" id="SM00896">
    <property type="entry name" value="FDX-ACB"/>
    <property type="match status" value="1"/>
</dbReference>
<keyword evidence="4" id="KW-0479">Metal-binding</keyword>